<dbReference type="InterPro" id="IPR026749">
    <property type="entry name" value="Tmem135"/>
</dbReference>
<feature type="transmembrane region" description="Helical" evidence="6">
    <location>
        <begin position="78"/>
        <end position="97"/>
    </location>
</feature>
<feature type="transmembrane region" description="Helical" evidence="6">
    <location>
        <begin position="103"/>
        <end position="121"/>
    </location>
</feature>
<keyword evidence="5 6" id="KW-0472">Membrane</keyword>
<dbReference type="PANTHER" id="PTHR12459">
    <property type="entry name" value="TRANSMEMBRANE PROTEIN 135-RELATED"/>
    <property type="match status" value="1"/>
</dbReference>
<comment type="similarity">
    <text evidence="2">Belongs to the TMEM135 family.</text>
</comment>
<name>A0ABN8LIM9_9CNID</name>
<proteinExistence type="inferred from homology"/>
<dbReference type="InterPro" id="IPR031926">
    <property type="entry name" value="TMEM135_N"/>
</dbReference>
<protein>
    <recommendedName>
        <fullName evidence="7">Transmembrane protein 135 N-terminal domain-containing protein</fullName>
    </recommendedName>
</protein>
<dbReference type="PROSITE" id="PS51257">
    <property type="entry name" value="PROKAR_LIPOPROTEIN"/>
    <property type="match status" value="1"/>
</dbReference>
<dbReference type="Pfam" id="PF15982">
    <property type="entry name" value="TMEM135_C_rich"/>
    <property type="match status" value="1"/>
</dbReference>
<evidence type="ECO:0000313" key="9">
    <source>
        <dbReference type="Proteomes" id="UP001159427"/>
    </source>
</evidence>
<evidence type="ECO:0000256" key="1">
    <source>
        <dbReference type="ARBA" id="ARBA00004127"/>
    </source>
</evidence>
<feature type="transmembrane region" description="Helical" evidence="6">
    <location>
        <begin position="155"/>
        <end position="174"/>
    </location>
</feature>
<evidence type="ECO:0000256" key="4">
    <source>
        <dbReference type="ARBA" id="ARBA00022989"/>
    </source>
</evidence>
<reference evidence="8 9" key="1">
    <citation type="submission" date="2022-05" db="EMBL/GenBank/DDBJ databases">
        <authorList>
            <consortium name="Genoscope - CEA"/>
            <person name="William W."/>
        </authorList>
    </citation>
    <scope>NUCLEOTIDE SEQUENCE [LARGE SCALE GENOMIC DNA]</scope>
</reference>
<comment type="subcellular location">
    <subcellularLocation>
        <location evidence="1">Endomembrane system</location>
        <topology evidence="1">Multi-pass membrane protein</topology>
    </subcellularLocation>
</comment>
<sequence length="421" mass="47707">MTVFSKILPYFTTTLSCHELAHTWTPSCSSASAEVFRSCFIESLKIYGLLYLVGGILRRAGMKYFRVNYLLDVIRSSLFLAVNGGGLVVNVCLIRKLFGSFNYLSMIFVPGLIASLMAILIEKKGRRSTLALYMTNLATETTYNMLKERSLIKPIPNGEIILFCASTATMMYLYRKKDGLTDGLVNALIRYFLGSNNSGHRQEISGTEQSQLMERKKYNNDWHISWLQPTLKALGTGYLIQLMLMLAGQIKFIVTNPRRLLRTFYHKDCIRCGLFLGSFVAIFKNVEGVLGNLRKKSDEINALFAGGLAGLSMMFYKSSTIALYLASKMSEIVYKQGVSAGVLPSIPYAEILTYTFSTAFLFHACTWEVHSVRPSYWRYLNVVTGKRFCEINRAKIDELYGTDSTRLFPKDDLYKSLNRKR</sequence>
<keyword evidence="9" id="KW-1185">Reference proteome</keyword>
<feature type="transmembrane region" description="Helical" evidence="6">
    <location>
        <begin position="233"/>
        <end position="252"/>
    </location>
</feature>
<evidence type="ECO:0000256" key="5">
    <source>
        <dbReference type="ARBA" id="ARBA00023136"/>
    </source>
</evidence>
<evidence type="ECO:0000259" key="7">
    <source>
        <dbReference type="Pfam" id="PF15982"/>
    </source>
</evidence>
<feature type="domain" description="Transmembrane protein 135 N-terminal" evidence="7">
    <location>
        <begin position="16"/>
        <end position="145"/>
    </location>
</feature>
<organism evidence="8 9">
    <name type="scientific">Porites evermanni</name>
    <dbReference type="NCBI Taxonomy" id="104178"/>
    <lineage>
        <taxon>Eukaryota</taxon>
        <taxon>Metazoa</taxon>
        <taxon>Cnidaria</taxon>
        <taxon>Anthozoa</taxon>
        <taxon>Hexacorallia</taxon>
        <taxon>Scleractinia</taxon>
        <taxon>Fungiina</taxon>
        <taxon>Poritidae</taxon>
        <taxon>Porites</taxon>
    </lineage>
</organism>
<accession>A0ABN8LIM9</accession>
<keyword evidence="4 6" id="KW-1133">Transmembrane helix</keyword>
<comment type="caution">
    <text evidence="8">The sequence shown here is derived from an EMBL/GenBank/DDBJ whole genome shotgun (WGS) entry which is preliminary data.</text>
</comment>
<evidence type="ECO:0000256" key="6">
    <source>
        <dbReference type="SAM" id="Phobius"/>
    </source>
</evidence>
<dbReference type="Proteomes" id="UP001159427">
    <property type="component" value="Unassembled WGS sequence"/>
</dbReference>
<feature type="transmembrane region" description="Helical" evidence="6">
    <location>
        <begin position="303"/>
        <end position="326"/>
    </location>
</feature>
<evidence type="ECO:0000256" key="3">
    <source>
        <dbReference type="ARBA" id="ARBA00022692"/>
    </source>
</evidence>
<evidence type="ECO:0000256" key="2">
    <source>
        <dbReference type="ARBA" id="ARBA00008924"/>
    </source>
</evidence>
<gene>
    <name evidence="8" type="ORF">PEVE_00034403</name>
</gene>
<evidence type="ECO:0000313" key="8">
    <source>
        <dbReference type="EMBL" id="CAH3016983.1"/>
    </source>
</evidence>
<dbReference type="EMBL" id="CALNXI010000052">
    <property type="protein sequence ID" value="CAH3016983.1"/>
    <property type="molecule type" value="Genomic_DNA"/>
</dbReference>
<keyword evidence="3 6" id="KW-0812">Transmembrane</keyword>
<dbReference type="PANTHER" id="PTHR12459:SF15">
    <property type="entry name" value="TRANSMEMBRANE PROTEIN 135"/>
    <property type="match status" value="1"/>
</dbReference>